<accession>A0A6A6XK66</accession>
<evidence type="ECO:0008006" key="4">
    <source>
        <dbReference type="Google" id="ProtNLM"/>
    </source>
</evidence>
<feature type="region of interest" description="Disordered" evidence="1">
    <location>
        <begin position="862"/>
        <end position="891"/>
    </location>
</feature>
<feature type="region of interest" description="Disordered" evidence="1">
    <location>
        <begin position="710"/>
        <end position="773"/>
    </location>
</feature>
<dbReference type="Proteomes" id="UP000799757">
    <property type="component" value="Unassembled WGS sequence"/>
</dbReference>
<reference evidence="2" key="1">
    <citation type="journal article" date="2020" name="Stud. Mycol.">
        <title>101 Dothideomycetes genomes: a test case for predicting lifestyles and emergence of pathogens.</title>
        <authorList>
            <person name="Haridas S."/>
            <person name="Albert R."/>
            <person name="Binder M."/>
            <person name="Bloem J."/>
            <person name="Labutti K."/>
            <person name="Salamov A."/>
            <person name="Andreopoulos B."/>
            <person name="Baker S."/>
            <person name="Barry K."/>
            <person name="Bills G."/>
            <person name="Bluhm B."/>
            <person name="Cannon C."/>
            <person name="Castanera R."/>
            <person name="Culley D."/>
            <person name="Daum C."/>
            <person name="Ezra D."/>
            <person name="Gonzalez J."/>
            <person name="Henrissat B."/>
            <person name="Kuo A."/>
            <person name="Liang C."/>
            <person name="Lipzen A."/>
            <person name="Lutzoni F."/>
            <person name="Magnuson J."/>
            <person name="Mondo S."/>
            <person name="Nolan M."/>
            <person name="Ohm R."/>
            <person name="Pangilinan J."/>
            <person name="Park H.-J."/>
            <person name="Ramirez L."/>
            <person name="Alfaro M."/>
            <person name="Sun H."/>
            <person name="Tritt A."/>
            <person name="Yoshinaga Y."/>
            <person name="Zwiers L.-H."/>
            <person name="Turgeon B."/>
            <person name="Goodwin S."/>
            <person name="Spatafora J."/>
            <person name="Crous P."/>
            <person name="Grigoriev I."/>
        </authorList>
    </citation>
    <scope>NUCLEOTIDE SEQUENCE</scope>
    <source>
        <strain evidence="2">CBS 109.77</strain>
    </source>
</reference>
<feature type="region of interest" description="Disordered" evidence="1">
    <location>
        <begin position="354"/>
        <end position="391"/>
    </location>
</feature>
<feature type="compositionally biased region" description="Polar residues" evidence="1">
    <location>
        <begin position="82"/>
        <end position="94"/>
    </location>
</feature>
<gene>
    <name evidence="2" type="ORF">K505DRAFT_323028</name>
</gene>
<dbReference type="EMBL" id="MU001821">
    <property type="protein sequence ID" value="KAF2796839.1"/>
    <property type="molecule type" value="Genomic_DNA"/>
</dbReference>
<dbReference type="GO" id="GO:0035361">
    <property type="term" value="C:Cul8-RING ubiquitin ligase complex"/>
    <property type="evidence" value="ECO:0007669"/>
    <property type="project" value="TreeGrafter"/>
</dbReference>
<name>A0A6A6XK66_9PLEO</name>
<feature type="compositionally biased region" description="Polar residues" evidence="1">
    <location>
        <begin position="251"/>
        <end position="262"/>
    </location>
</feature>
<dbReference type="PANTHER" id="PTHR28122">
    <property type="entry name" value="E3 UBIQUITIN-PROTEIN LIGASE SUBSTRATE RECEPTOR MMS22"/>
    <property type="match status" value="1"/>
</dbReference>
<evidence type="ECO:0000256" key="1">
    <source>
        <dbReference type="SAM" id="MobiDB-lite"/>
    </source>
</evidence>
<protein>
    <recommendedName>
        <fullName evidence="4">Mus7/MMS22 family-domain-containing protein</fullName>
    </recommendedName>
</protein>
<dbReference type="GO" id="GO:0000724">
    <property type="term" value="P:double-strand break repair via homologous recombination"/>
    <property type="evidence" value="ECO:0007669"/>
    <property type="project" value="TreeGrafter"/>
</dbReference>
<feature type="compositionally biased region" description="Basic and acidic residues" evidence="1">
    <location>
        <begin position="742"/>
        <end position="754"/>
    </location>
</feature>
<proteinExistence type="predicted"/>
<sequence length="2197" mass="248054">MSKWRLRGYVQDSDEEEEDVETLSTNSSGRAKERVAPAPPNSLLCHDVEQPRPVLDEALNNTEDARNTSAEPAYEGIDHSVRQTTPSIASSTKYQRSRTESPDPLQFMPASKASISRDLLATSQVLGESKSFNFELLSDSSLSDEELSEVPSIDEQPIVFASPTRQVEVQVVVQQSTAIEREYTTHRASRALRTRKPIQLHPYLLEGERYRREFQSRGIKPVAKLRSPPRKPCHDDTETQEQEFDPEDNRLSNSPPDISVSTPIVRRYRNDGSHGDSANQLASSSSRRNLPTSQPSKLHLPPSTKRRKFNRPSTQAPTSLGRAARHHDGSMDIFADVGISSVGDLWAIPRSPPYSSSPLIDGQSPALRGTSRPSVAAPLPNLPTPSNSSSVRGELQLLANSDSELDIEATHQPKKQTTRPILIPSDRSSSGSASSDSESVQSETEVQRAGKKIKGVLPASWLRLDRQAQERKKALVKVRERMDTAVSPEKTGPQRGVAQRIINRTRSPRANLSTSIRSKDLIVVSDESDNERHTSVYGNKSDVRETAQIASDIAATLDRRYADDSDNMEDDPLHLFTLGRPSRKRKRQLKLTDSFDMSKKRVRSSGDGLQVARYTKGGRATGPGKHKHARSRRATNILPALGILDADQSPSDRNRVIPQFIRLAKRQARQVPNHGRQNAKDKYIRLHTAQDTEDATFPLEQWRNGVLKPNVSLGQPKTQIDARPPLVDRTHNQQRALLPPATEKHIVEEQDTPSRSKVQPPNVPKRQNLPPGFSVFRRVHDAPTRVVKPSAQSSTLKAKHLKPVHRKSPSFRAAQLEGLETEFGRNHRKIAFEKGLQRVDHQFSLEHLQPSRNPQLARFLADDGSTLPPLPSAEDIGEQPTNSTVKKSSLPKRRLIRKIRAQRIDVDAREYRQPSEPNLQDLFQDFNIEEPPEQEQLVLQGLGPYGTRYPTNLDVSPLAVGTYFHSSTFIGGDELSHALHTTREGKRCLETFAGHYHIHHNSTTIHCGPWNDETYSQIVDIFNRLWIPLDNQTLSNNDIQTTIVAPLHDLSKILRSLINYFATHLSFFDPIDRREFTWKWKHQLESLFAKILRVHLNSQKTTTSQDDHQTVRTMTYLLVLSMQVCHIAQNPVVEAATRIELTSIMTKISKAIVPLLIRKGVSALGNFLEKNKRHRERENGIQDDEIIVESLVVCMHTLTIANTTSPTFWDLISHELSLRVEKATQLKTLESIWASVFTLLPFIELDTSGILVVNRRASFRDGNWTFIKDLLKRLFVLYPGTFKLHSSSLNEYVRASLARCHTLMHYWHWRRCDPMLNSVFDYFGSVGLKQLQREESKCSPRFLESLAERPALDLEQSDNSFHIFLKCVACGIGRMKDVYAEKKIRSIVLRITPNNGRSYPKDTPLDQESLDALRNHHDLFCTLYWASPPSCRPKLDIIRSLVDHANSHREACRLNVRAWANLTAFQLSSNEPYTSLQPFALWYKDIMHQTLKQYKLAKTEAEDYFRAVRLDGTSDISVHMVRTTIDKNQEQVIATLRDCIAGMQRAIMYSPGPALVRNFLIDSSIVELLELPQVDDRRLIVVIRETLAVLREYATLQKRLSITDDSQPTSEESQDYGDFPDLDDLEGTDQHISGRSSEQSSSLDFIQTPLWHLLSNAFGAEHAPDDNLLMECVDTWVLIAGCEVSSGQRSWSHYIDSFSQVSWNQLRHTEQARKFGPYFMAALITYDATAYEEHRHEFLTALLLCLVDRESMLRFQHRLLNVIVQVDTSQPLLQNLPFFRDERTEIFDIDYDTLRSRRLALISSIFANMRADLHASIREDQARAIETKRGYAIMLKTLMEVMKSNYQQLRQGSSVTGAYVEFVQKIVQFLKQYTPDILPVLPFFTDSVGFPLPAADPKYVVGRLCGYAPKLTTPGVAKQLSTFMQTVAQQAACDNQRMYLVSQLSAALCNNAAPSAESATLRNVLLQGIFPAYIKAAFSSTIGMVIASPILQALKLILETMFFDFDVTDESSVQSILDSISSISHAFIRSTNPLKDSPELLKRPHILHALTLTLESMTAILPILDYIHIRTSTSVAKPAVVTYFEQLSIFIAEIMHDMIPHLIPISPYLSSCPVPNSELLAFSTKDLAVSMKTNWSESQDSIFFGQGHARREVILDLGTMEEERARVVIAIEGFFEAVAYVHDDDGREIRVGGNVFV</sequence>
<feature type="compositionally biased region" description="Polar residues" evidence="1">
    <location>
        <begin position="59"/>
        <end position="70"/>
    </location>
</feature>
<feature type="compositionally biased region" description="Acidic residues" evidence="1">
    <location>
        <begin position="12"/>
        <end position="21"/>
    </location>
</feature>
<feature type="region of interest" description="Disordered" evidence="1">
    <location>
        <begin position="1"/>
        <end position="108"/>
    </location>
</feature>
<dbReference type="OrthoDB" id="2386201at2759"/>
<dbReference type="Pfam" id="PF09462">
    <property type="entry name" value="Mus7"/>
    <property type="match status" value="1"/>
</dbReference>
<organism evidence="2 3">
    <name type="scientific">Melanomma pulvis-pyrius CBS 109.77</name>
    <dbReference type="NCBI Taxonomy" id="1314802"/>
    <lineage>
        <taxon>Eukaryota</taxon>
        <taxon>Fungi</taxon>
        <taxon>Dikarya</taxon>
        <taxon>Ascomycota</taxon>
        <taxon>Pezizomycotina</taxon>
        <taxon>Dothideomycetes</taxon>
        <taxon>Pleosporomycetidae</taxon>
        <taxon>Pleosporales</taxon>
        <taxon>Melanommataceae</taxon>
        <taxon>Melanomma</taxon>
    </lineage>
</organism>
<feature type="region of interest" description="Disordered" evidence="1">
    <location>
        <begin position="219"/>
        <end position="327"/>
    </location>
</feature>
<feature type="compositionally biased region" description="Basic residues" evidence="1">
    <location>
        <begin position="797"/>
        <end position="808"/>
    </location>
</feature>
<feature type="region of interest" description="Disordered" evidence="1">
    <location>
        <begin position="788"/>
        <end position="808"/>
    </location>
</feature>
<feature type="region of interest" description="Disordered" evidence="1">
    <location>
        <begin position="405"/>
        <end position="451"/>
    </location>
</feature>
<evidence type="ECO:0000313" key="2">
    <source>
        <dbReference type="EMBL" id="KAF2796839.1"/>
    </source>
</evidence>
<evidence type="ECO:0000313" key="3">
    <source>
        <dbReference type="Proteomes" id="UP000799757"/>
    </source>
</evidence>
<keyword evidence="3" id="KW-1185">Reference proteome</keyword>
<feature type="compositionally biased region" description="Polar residues" evidence="1">
    <location>
        <begin position="276"/>
        <end position="296"/>
    </location>
</feature>
<dbReference type="PANTHER" id="PTHR28122:SF1">
    <property type="entry name" value="E3 UBIQUITIN-PROTEIN LIGASE SUBSTRATE RECEPTOR MMS22"/>
    <property type="match status" value="1"/>
</dbReference>
<dbReference type="GO" id="GO:0031297">
    <property type="term" value="P:replication fork processing"/>
    <property type="evidence" value="ECO:0007669"/>
    <property type="project" value="InterPro"/>
</dbReference>
<feature type="compositionally biased region" description="Low complexity" evidence="1">
    <location>
        <begin position="425"/>
        <end position="442"/>
    </location>
</feature>
<dbReference type="GO" id="GO:0005634">
    <property type="term" value="C:nucleus"/>
    <property type="evidence" value="ECO:0007669"/>
    <property type="project" value="InterPro"/>
</dbReference>
<dbReference type="InterPro" id="IPR019021">
    <property type="entry name" value="Mms22"/>
</dbReference>